<reference evidence="1 2" key="1">
    <citation type="submission" date="2019-12" db="EMBL/GenBank/DDBJ databases">
        <title>Whole genome shotgun sequence of Streptomyces caniferus NBRC 15389.</title>
        <authorList>
            <person name="Ichikawa N."/>
            <person name="Kimura A."/>
            <person name="Kitahashi Y."/>
            <person name="Komaki H."/>
            <person name="Tamura T."/>
        </authorList>
    </citation>
    <scope>NUCLEOTIDE SEQUENCE [LARGE SCALE GENOMIC DNA]</scope>
    <source>
        <strain evidence="1 2">NBRC 15389</strain>
    </source>
</reference>
<accession>A0A640S5T5</accession>
<gene>
    <name evidence="1" type="ORF">Scani_30910</name>
</gene>
<evidence type="ECO:0000313" key="2">
    <source>
        <dbReference type="Proteomes" id="UP000435837"/>
    </source>
</evidence>
<sequence length="64" mass="6827">MTATTAPPADPDVSIVRLHAEACYWCGTAHSPLTPAGSVTTPVEGGVREWFIVACPQHKGRRPQ</sequence>
<name>A0A640S5T5_9ACTN</name>
<organism evidence="1 2">
    <name type="scientific">Streptomyces caniferus</name>
    <dbReference type="NCBI Taxonomy" id="285557"/>
    <lineage>
        <taxon>Bacteria</taxon>
        <taxon>Bacillati</taxon>
        <taxon>Actinomycetota</taxon>
        <taxon>Actinomycetes</taxon>
        <taxon>Kitasatosporales</taxon>
        <taxon>Streptomycetaceae</taxon>
        <taxon>Streptomyces</taxon>
    </lineage>
</organism>
<protein>
    <submittedName>
        <fullName evidence="1">Uncharacterized protein</fullName>
    </submittedName>
</protein>
<proteinExistence type="predicted"/>
<dbReference type="EMBL" id="BLIN01000003">
    <property type="protein sequence ID" value="GFE06823.1"/>
    <property type="molecule type" value="Genomic_DNA"/>
</dbReference>
<evidence type="ECO:0000313" key="1">
    <source>
        <dbReference type="EMBL" id="GFE06823.1"/>
    </source>
</evidence>
<dbReference type="AlphaFoldDB" id="A0A640S5T5"/>
<comment type="caution">
    <text evidence="1">The sequence shown here is derived from an EMBL/GenBank/DDBJ whole genome shotgun (WGS) entry which is preliminary data.</text>
</comment>
<dbReference type="Proteomes" id="UP000435837">
    <property type="component" value="Unassembled WGS sequence"/>
</dbReference>